<dbReference type="EMBL" id="MLJW01000002">
    <property type="protein sequence ID" value="OIR18751.1"/>
    <property type="molecule type" value="Genomic_DNA"/>
</dbReference>
<comment type="caution">
    <text evidence="4">The sequence shown here is derived from an EMBL/GenBank/DDBJ whole genome shotgun (WGS) entry which is preliminary data.</text>
</comment>
<sequence length="309" mass="32670">MPSPHFLTFTGNPLAETTFEFADWTAGATQRAASAEFQVGGKGINVTKMLRRLGARTTALTFLGGVSGERCRAWLAGQGFDLAAFGTGGATREGLVVRSPGRPETTFLGPDSPPDAAAWQIAADWLGRAHEETLAADGRAVFALCGSAPGWASGASAPFRTALEDWIGSGLPYCADTYGAPLEWSVEREVALVKVNADEFRGLLRAAPGSAVDALLEKALGRWPVKAWVVTDGPRPVWFATKDAAPRWLEPPRIAEVSATGSGDVMMACLLESLYARGLELDDAVDWAIPRAAANAAHPGIAEFEDPQC</sequence>
<evidence type="ECO:0000313" key="4">
    <source>
        <dbReference type="EMBL" id="OIR18751.1"/>
    </source>
</evidence>
<feature type="domain" description="Carbohydrate kinase PfkB" evidence="3">
    <location>
        <begin position="26"/>
        <end position="102"/>
    </location>
</feature>
<feature type="domain" description="Carbohydrate kinase PfkB" evidence="3">
    <location>
        <begin position="189"/>
        <end position="301"/>
    </location>
</feature>
<dbReference type="PANTHER" id="PTHR46566:SF2">
    <property type="entry name" value="ATP-DEPENDENT 6-PHOSPHOFRUCTOKINASE ISOZYME 2"/>
    <property type="match status" value="1"/>
</dbReference>
<dbReference type="EC" id="2.7.1.144" evidence="4"/>
<dbReference type="PANTHER" id="PTHR46566">
    <property type="entry name" value="1-PHOSPHOFRUCTOKINASE-RELATED"/>
    <property type="match status" value="1"/>
</dbReference>
<evidence type="ECO:0000259" key="3">
    <source>
        <dbReference type="Pfam" id="PF00294"/>
    </source>
</evidence>
<proteinExistence type="predicted"/>
<protein>
    <submittedName>
        <fullName evidence="4">Tagatose-6-phosphate kinase</fullName>
        <ecNumber evidence="4">2.7.1.144</ecNumber>
    </submittedName>
</protein>
<dbReference type="InterPro" id="IPR011611">
    <property type="entry name" value="PfkB_dom"/>
</dbReference>
<organism evidence="4">
    <name type="scientific">mine drainage metagenome</name>
    <dbReference type="NCBI Taxonomy" id="410659"/>
    <lineage>
        <taxon>unclassified sequences</taxon>
        <taxon>metagenomes</taxon>
        <taxon>ecological metagenomes</taxon>
    </lineage>
</organism>
<keyword evidence="1 4" id="KW-0808">Transferase</keyword>
<dbReference type="PROSITE" id="PS00583">
    <property type="entry name" value="PFKB_KINASES_1"/>
    <property type="match status" value="1"/>
</dbReference>
<dbReference type="SUPFAM" id="SSF53613">
    <property type="entry name" value="Ribokinase-like"/>
    <property type="match status" value="1"/>
</dbReference>
<dbReference type="Gene3D" id="3.40.1190.20">
    <property type="match status" value="1"/>
</dbReference>
<gene>
    <name evidence="4" type="primary">lacC</name>
    <name evidence="4" type="ORF">GALL_10910</name>
</gene>
<reference evidence="4" key="1">
    <citation type="submission" date="2016-10" db="EMBL/GenBank/DDBJ databases">
        <title>Sequence of Gallionella enrichment culture.</title>
        <authorList>
            <person name="Poehlein A."/>
            <person name="Muehling M."/>
            <person name="Daniel R."/>
        </authorList>
    </citation>
    <scope>NUCLEOTIDE SEQUENCE</scope>
</reference>
<dbReference type="Pfam" id="PF00294">
    <property type="entry name" value="PfkB"/>
    <property type="match status" value="2"/>
</dbReference>
<dbReference type="GO" id="GO:0009024">
    <property type="term" value="F:tagatose-6-phosphate kinase activity"/>
    <property type="evidence" value="ECO:0007669"/>
    <property type="project" value="UniProtKB-EC"/>
</dbReference>
<dbReference type="AlphaFoldDB" id="A0A1J5TCW3"/>
<accession>A0A1J5TCW3</accession>
<dbReference type="InterPro" id="IPR029056">
    <property type="entry name" value="Ribokinase-like"/>
</dbReference>
<name>A0A1J5TCW3_9ZZZZ</name>
<keyword evidence="2 4" id="KW-0418">Kinase</keyword>
<evidence type="ECO:0000256" key="2">
    <source>
        <dbReference type="ARBA" id="ARBA00022777"/>
    </source>
</evidence>
<dbReference type="InterPro" id="IPR002173">
    <property type="entry name" value="Carboh/pur_kinase_PfkB_CS"/>
</dbReference>
<evidence type="ECO:0000256" key="1">
    <source>
        <dbReference type="ARBA" id="ARBA00022679"/>
    </source>
</evidence>